<evidence type="ECO:0000256" key="2">
    <source>
        <dbReference type="ARBA" id="ARBA00023180"/>
    </source>
</evidence>
<feature type="chain" id="PRO_5037160915" evidence="3">
    <location>
        <begin position="18"/>
        <end position="368"/>
    </location>
</feature>
<reference evidence="6" key="1">
    <citation type="submission" date="2022-11" db="UniProtKB">
        <authorList>
            <consortium name="WormBaseParasite"/>
        </authorList>
    </citation>
    <scope>IDENTIFICATION</scope>
</reference>
<protein>
    <submittedName>
        <fullName evidence="6">Saposin B-type domain-containing protein</fullName>
    </submittedName>
</protein>
<sequence length="368" mass="40976">MYRLIVLTALLVPLCLAGTDPHKEAMIKDNKTPKNAPALITTACDECKTLVDRFNEAVKDPSKVAELKNLLSLMCDTTSYSRECKLIVSRLDVIIRELGPYMRDSTAVCKKIHMCGNARLQKIHRLGLIYAKKYLNNIEGLQDVVCEECQFAVAELKSLVEERSSQAELKQFIHDYFCKHLGQYQGTCDLLVEEFLPQLFQELEQILQNSKQVCADLGLCPGHMVRVNGQSLHPADNSANRPQVARTYRIKTFTRMLNNLQTKNGIHMSCFECDAAFGLVLAGIKTESANVATGLREMVCGDILPAAYADGCTDFLTLYLPTVVDMTAGQVTPNTICEKFHMCDQTKSNAVRRLPASQKAAVACESRK</sequence>
<evidence type="ECO:0000256" key="1">
    <source>
        <dbReference type="ARBA" id="ARBA00023157"/>
    </source>
</evidence>
<dbReference type="Proteomes" id="UP000887566">
    <property type="component" value="Unplaced"/>
</dbReference>
<evidence type="ECO:0000313" key="6">
    <source>
        <dbReference type="WBParaSite" id="PSAMB.scaffold5440size11674.g26611.t1"/>
    </source>
</evidence>
<feature type="domain" description="Saposin B-type" evidence="4">
    <location>
        <begin position="142"/>
        <end position="224"/>
    </location>
</feature>
<dbReference type="PANTHER" id="PTHR11480:SF3">
    <property type="entry name" value="BCDNA.GH08312"/>
    <property type="match status" value="1"/>
</dbReference>
<keyword evidence="2" id="KW-0325">Glycoprotein</keyword>
<proteinExistence type="predicted"/>
<keyword evidence="5" id="KW-1185">Reference proteome</keyword>
<dbReference type="Pfam" id="PF03489">
    <property type="entry name" value="SapB_2"/>
    <property type="match status" value="2"/>
</dbReference>
<evidence type="ECO:0000313" key="5">
    <source>
        <dbReference type="Proteomes" id="UP000887566"/>
    </source>
</evidence>
<dbReference type="WBParaSite" id="PSAMB.scaffold5440size11674.g26611.t1">
    <property type="protein sequence ID" value="PSAMB.scaffold5440size11674.g26611.t1"/>
    <property type="gene ID" value="PSAMB.scaffold5440size11674.g26611"/>
</dbReference>
<dbReference type="InterPro" id="IPR008139">
    <property type="entry name" value="SaposinB_dom"/>
</dbReference>
<feature type="domain" description="Saposin B-type" evidence="4">
    <location>
        <begin position="40"/>
        <end position="119"/>
    </location>
</feature>
<dbReference type="InterPro" id="IPR011001">
    <property type="entry name" value="Saposin-like"/>
</dbReference>
<feature type="domain" description="Saposin B-type" evidence="4">
    <location>
        <begin position="266"/>
        <end position="347"/>
    </location>
</feature>
<dbReference type="InterPro" id="IPR051428">
    <property type="entry name" value="Sphingo_Act-Surfact_Prot"/>
</dbReference>
<dbReference type="Gene3D" id="1.10.225.10">
    <property type="entry name" value="Saposin-like"/>
    <property type="match status" value="3"/>
</dbReference>
<keyword evidence="3" id="KW-0732">Signal</keyword>
<organism evidence="5 6">
    <name type="scientific">Plectus sambesii</name>
    <dbReference type="NCBI Taxonomy" id="2011161"/>
    <lineage>
        <taxon>Eukaryota</taxon>
        <taxon>Metazoa</taxon>
        <taxon>Ecdysozoa</taxon>
        <taxon>Nematoda</taxon>
        <taxon>Chromadorea</taxon>
        <taxon>Plectida</taxon>
        <taxon>Plectina</taxon>
        <taxon>Plectoidea</taxon>
        <taxon>Plectidae</taxon>
        <taxon>Plectus</taxon>
    </lineage>
</organism>
<dbReference type="SMART" id="SM00741">
    <property type="entry name" value="SapB"/>
    <property type="match status" value="3"/>
</dbReference>
<dbReference type="SUPFAM" id="SSF47862">
    <property type="entry name" value="Saposin"/>
    <property type="match status" value="3"/>
</dbReference>
<accession>A0A914WZN4</accession>
<dbReference type="InterPro" id="IPR007856">
    <property type="entry name" value="SapB_1"/>
</dbReference>
<name>A0A914WZN4_9BILA</name>
<keyword evidence="1" id="KW-1015">Disulfide bond</keyword>
<feature type="signal peptide" evidence="3">
    <location>
        <begin position="1"/>
        <end position="17"/>
    </location>
</feature>
<dbReference type="GO" id="GO:0006629">
    <property type="term" value="P:lipid metabolic process"/>
    <property type="evidence" value="ECO:0007669"/>
    <property type="project" value="InterPro"/>
</dbReference>
<dbReference type="Pfam" id="PF05184">
    <property type="entry name" value="SapB_1"/>
    <property type="match status" value="1"/>
</dbReference>
<evidence type="ECO:0000259" key="4">
    <source>
        <dbReference type="PROSITE" id="PS50015"/>
    </source>
</evidence>
<evidence type="ECO:0000256" key="3">
    <source>
        <dbReference type="SAM" id="SignalP"/>
    </source>
</evidence>
<dbReference type="PANTHER" id="PTHR11480">
    <property type="entry name" value="SAPOSIN-RELATED"/>
    <property type="match status" value="1"/>
</dbReference>
<dbReference type="PROSITE" id="PS50015">
    <property type="entry name" value="SAP_B"/>
    <property type="match status" value="3"/>
</dbReference>
<dbReference type="InterPro" id="IPR008138">
    <property type="entry name" value="SapB_2"/>
</dbReference>
<dbReference type="AlphaFoldDB" id="A0A914WZN4"/>